<proteinExistence type="inferred from homology"/>
<dbReference type="CDD" id="cd11614">
    <property type="entry name" value="SAF_CpaB_FlgA_like"/>
    <property type="match status" value="1"/>
</dbReference>
<protein>
    <recommendedName>
        <fullName evidence="3 7">Flagella basal body P-ring formation protein FlgA</fullName>
    </recommendedName>
</protein>
<evidence type="ECO:0000256" key="4">
    <source>
        <dbReference type="ARBA" id="ARBA00022729"/>
    </source>
</evidence>
<keyword evidence="7" id="KW-1005">Bacterial flagellum biogenesis</keyword>
<keyword evidence="9" id="KW-0966">Cell projection</keyword>
<dbReference type="NCBIfam" id="TIGR03170">
    <property type="entry name" value="flgA_cterm"/>
    <property type="match status" value="1"/>
</dbReference>
<keyword evidence="9" id="KW-0969">Cilium</keyword>
<dbReference type="InterPro" id="IPR041231">
    <property type="entry name" value="FlgA_N"/>
</dbReference>
<dbReference type="InterPro" id="IPR017585">
    <property type="entry name" value="SAF_FlgA"/>
</dbReference>
<comment type="subcellular location">
    <subcellularLocation>
        <location evidence="1 7">Periplasm</location>
    </subcellularLocation>
</comment>
<dbReference type="InterPro" id="IPR039246">
    <property type="entry name" value="Flagellar_FlgA"/>
</dbReference>
<comment type="function">
    <text evidence="6 7">Involved in the assembly process of the P-ring formation. It may associate with FlgF on the rod constituting a structure essential for the P-ring assembly or may act as a modulator protein for the P-ring assembly.</text>
</comment>
<dbReference type="OrthoDB" id="1669037at2"/>
<evidence type="ECO:0000259" key="8">
    <source>
        <dbReference type="SMART" id="SM00858"/>
    </source>
</evidence>
<evidence type="ECO:0000313" key="10">
    <source>
        <dbReference type="Proteomes" id="UP000199758"/>
    </source>
</evidence>
<dbReference type="AlphaFoldDB" id="A0A1M5KBN6"/>
<keyword evidence="4" id="KW-0732">Signal</keyword>
<evidence type="ECO:0000256" key="6">
    <source>
        <dbReference type="ARBA" id="ARBA00025643"/>
    </source>
</evidence>
<evidence type="ECO:0000256" key="7">
    <source>
        <dbReference type="RuleBase" id="RU362063"/>
    </source>
</evidence>
<dbReference type="GO" id="GO:0044780">
    <property type="term" value="P:bacterial-type flagellum assembly"/>
    <property type="evidence" value="ECO:0007669"/>
    <property type="project" value="InterPro"/>
</dbReference>
<sequence>MNLNTESPVPSRRRRIAISALLLIGLLAGAAERSAEAADFQPVDSLRQAAEAFVRAQAGAGADVVADSIDARMRLPACAAPLDTSSTNGGGGSARWTVSVRCTAPQAWAVYVPVRVVRRAAVVVAARDLPAGSVLSAADLRVEVRDTGSLSQGYVGDPAQVVGQVLSRPLAAGTSLTPAGLAQAAVVRRGDLVTLVSRSGGFEVRGQGKALANAAPGERLSVENNSSRRIVQGQVAADGTVEIPL</sequence>
<name>A0A1M5KBN6_9GAMM</name>
<dbReference type="GO" id="GO:0042597">
    <property type="term" value="C:periplasmic space"/>
    <property type="evidence" value="ECO:0007669"/>
    <property type="project" value="UniProtKB-SubCell"/>
</dbReference>
<keyword evidence="5 7" id="KW-0574">Periplasm</keyword>
<dbReference type="EMBL" id="FQWZ01000001">
    <property type="protein sequence ID" value="SHG49573.1"/>
    <property type="molecule type" value="Genomic_DNA"/>
</dbReference>
<evidence type="ECO:0000256" key="5">
    <source>
        <dbReference type="ARBA" id="ARBA00022764"/>
    </source>
</evidence>
<dbReference type="InterPro" id="IPR036732">
    <property type="entry name" value="AFP_Neu5c_C_sf"/>
</dbReference>
<dbReference type="Gene3D" id="2.30.30.760">
    <property type="match status" value="1"/>
</dbReference>
<dbReference type="Gene3D" id="3.90.1210.10">
    <property type="entry name" value="Antifreeze-like/N-acetylneuraminic acid synthase C-terminal domain"/>
    <property type="match status" value="1"/>
</dbReference>
<evidence type="ECO:0000313" key="9">
    <source>
        <dbReference type="EMBL" id="SHG49573.1"/>
    </source>
</evidence>
<evidence type="ECO:0000256" key="3">
    <source>
        <dbReference type="ARBA" id="ARBA00014754"/>
    </source>
</evidence>
<dbReference type="InterPro" id="IPR013974">
    <property type="entry name" value="SAF"/>
</dbReference>
<accession>A0A1M5KBN6</accession>
<dbReference type="SMART" id="SM00858">
    <property type="entry name" value="SAF"/>
    <property type="match status" value="1"/>
</dbReference>
<organism evidence="9 10">
    <name type="scientific">Hydrocarboniphaga daqingensis</name>
    <dbReference type="NCBI Taxonomy" id="490188"/>
    <lineage>
        <taxon>Bacteria</taxon>
        <taxon>Pseudomonadati</taxon>
        <taxon>Pseudomonadota</taxon>
        <taxon>Gammaproteobacteria</taxon>
        <taxon>Nevskiales</taxon>
        <taxon>Nevskiaceae</taxon>
        <taxon>Hydrocarboniphaga</taxon>
    </lineage>
</organism>
<evidence type="ECO:0000256" key="1">
    <source>
        <dbReference type="ARBA" id="ARBA00004418"/>
    </source>
</evidence>
<dbReference type="PANTHER" id="PTHR36307">
    <property type="entry name" value="FLAGELLA BASAL BODY P-RING FORMATION PROTEIN FLGA"/>
    <property type="match status" value="1"/>
</dbReference>
<dbReference type="STRING" id="490188.SAMN04488068_0439"/>
<evidence type="ECO:0000256" key="2">
    <source>
        <dbReference type="ARBA" id="ARBA00010474"/>
    </source>
</evidence>
<keyword evidence="9" id="KW-0282">Flagellum</keyword>
<dbReference type="Pfam" id="PF17656">
    <property type="entry name" value="ChapFlgA_N"/>
    <property type="match status" value="1"/>
</dbReference>
<dbReference type="PANTHER" id="PTHR36307:SF1">
    <property type="entry name" value="FLAGELLA BASAL BODY P-RING FORMATION PROTEIN FLGA"/>
    <property type="match status" value="1"/>
</dbReference>
<keyword evidence="10" id="KW-1185">Reference proteome</keyword>
<comment type="similarity">
    <text evidence="2 7">Belongs to the FlgA family.</text>
</comment>
<dbReference type="RefSeq" id="WP_072893299.1">
    <property type="nucleotide sequence ID" value="NZ_FQWZ01000001.1"/>
</dbReference>
<dbReference type="Pfam" id="PF13144">
    <property type="entry name" value="ChapFlgA"/>
    <property type="match status" value="1"/>
</dbReference>
<dbReference type="SUPFAM" id="SSF51269">
    <property type="entry name" value="AFP III-like domain"/>
    <property type="match status" value="1"/>
</dbReference>
<reference evidence="9 10" key="1">
    <citation type="submission" date="2016-11" db="EMBL/GenBank/DDBJ databases">
        <authorList>
            <person name="Jaros S."/>
            <person name="Januszkiewicz K."/>
            <person name="Wedrychowicz H."/>
        </authorList>
    </citation>
    <scope>NUCLEOTIDE SEQUENCE [LARGE SCALE GENOMIC DNA]</scope>
    <source>
        <strain evidence="9 10">CGMCC 1.7049</strain>
    </source>
</reference>
<feature type="domain" description="SAF" evidence="8">
    <location>
        <begin position="120"/>
        <end position="182"/>
    </location>
</feature>
<dbReference type="Proteomes" id="UP000199758">
    <property type="component" value="Unassembled WGS sequence"/>
</dbReference>
<gene>
    <name evidence="9" type="ORF">SAMN04488068_0439</name>
</gene>